<evidence type="ECO:0000313" key="5">
    <source>
        <dbReference type="Proteomes" id="UP000025061"/>
    </source>
</evidence>
<name>A0A059FT15_9PROT</name>
<feature type="transmembrane region" description="Helical" evidence="2">
    <location>
        <begin position="197"/>
        <end position="215"/>
    </location>
</feature>
<feature type="transmembrane region" description="Helical" evidence="2">
    <location>
        <begin position="349"/>
        <end position="366"/>
    </location>
</feature>
<dbReference type="PANTHER" id="PTHR44757:SF2">
    <property type="entry name" value="BIOFILM ARCHITECTURE MAINTENANCE PROTEIN MBAA"/>
    <property type="match status" value="1"/>
</dbReference>
<comment type="caution">
    <text evidence="4">The sequence shown here is derived from an EMBL/GenBank/DDBJ whole genome shotgun (WGS) entry which is preliminary data.</text>
</comment>
<dbReference type="PATRIC" id="fig|1280951.3.peg.1933"/>
<feature type="transmembrane region" description="Helical" evidence="2">
    <location>
        <begin position="293"/>
        <end position="313"/>
    </location>
</feature>
<dbReference type="InterPro" id="IPR000160">
    <property type="entry name" value="GGDEF_dom"/>
</dbReference>
<dbReference type="PROSITE" id="PS50887">
    <property type="entry name" value="GGDEF"/>
    <property type="match status" value="1"/>
</dbReference>
<feature type="domain" description="GGDEF" evidence="3">
    <location>
        <begin position="434"/>
        <end position="566"/>
    </location>
</feature>
<feature type="transmembrane region" description="Helical" evidence="2">
    <location>
        <begin position="378"/>
        <end position="397"/>
    </location>
</feature>
<dbReference type="InterPro" id="IPR029787">
    <property type="entry name" value="Nucleotide_cyclase"/>
</dbReference>
<dbReference type="Pfam" id="PF00990">
    <property type="entry name" value="GGDEF"/>
    <property type="match status" value="1"/>
</dbReference>
<dbReference type="SMART" id="SM00267">
    <property type="entry name" value="GGDEF"/>
    <property type="match status" value="1"/>
</dbReference>
<keyword evidence="2" id="KW-0472">Membrane</keyword>
<proteinExistence type="predicted"/>
<dbReference type="SUPFAM" id="SSF55073">
    <property type="entry name" value="Nucleotide cyclase"/>
    <property type="match status" value="1"/>
</dbReference>
<dbReference type="OrthoDB" id="9812260at2"/>
<protein>
    <submittedName>
        <fullName evidence="4">Diguanylate cyclase</fullName>
    </submittedName>
</protein>
<evidence type="ECO:0000256" key="2">
    <source>
        <dbReference type="SAM" id="Phobius"/>
    </source>
</evidence>
<dbReference type="EMBL" id="ARYI01000007">
    <property type="protein sequence ID" value="KCZ93636.1"/>
    <property type="molecule type" value="Genomic_DNA"/>
</dbReference>
<sequence length="599" mass="65510">MWLGIKSGRWRAAVWAMLSCLLLPSLAIAGEPPRSINLASLPADAAFTPALEIATGIDPSALPEDVIASANELGFKSAGKKTPQFSPREGDVWLRFTLTNPSLDVQSAKLALRFPYLERTDLFERRADGSLHHSMAGSAVPITGAAIAAAYPAYHLHVAPSETREYFIRIRSSSLILLPVTIASEAAFAQRMTMETLVWSLIVGAALAFAIYAASMSFTTANGAFRIYICFALSAALYILLSSGLMNALLGTHVHFNFARTVFFTQAMVMAFGTMFIMVFLDMEKQAPRLYRIFYLIAFISVLTGISFLLPAWIGQLSFVIATGLGPIVVVAGLALMSASGVSGARSALVAWLPCLLATLWIYLRIFDVTPYLPINHFLLPLAFAFTLAYLSAVLGGQVRQAEFWANTDAMTGLGNRRLLDRICDLENRQTSERYATAVAIDLDNFKPVNDTFGHAAGDAVLVAMAEKLRAHFGGRGDIFRVGGDEFLILGYHWQSRMDIITQANAFLQAALTPLQFENNYISVGASVGIAFLDHRTGFSGMLRQADAELYHVKSAGRGGIRISDQRQRDRRSSEPVVFAENDDTEERVAKMFGTSQRR</sequence>
<feature type="compositionally biased region" description="Basic and acidic residues" evidence="1">
    <location>
        <begin position="564"/>
        <end position="574"/>
    </location>
</feature>
<keyword evidence="2" id="KW-1133">Transmembrane helix</keyword>
<dbReference type="Proteomes" id="UP000025061">
    <property type="component" value="Unassembled WGS sequence"/>
</dbReference>
<dbReference type="Pfam" id="PF07695">
    <property type="entry name" value="7TMR-DISM_7TM"/>
    <property type="match status" value="1"/>
</dbReference>
<gene>
    <name evidence="4" type="ORF">HHI_09577</name>
</gene>
<reference evidence="4 5" key="1">
    <citation type="submission" date="2013-04" db="EMBL/GenBank/DDBJ databases">
        <title>Hyphomonas hirschiana VP5 Genome Sequencing.</title>
        <authorList>
            <person name="Lai Q."/>
            <person name="Shao Z."/>
        </authorList>
    </citation>
    <scope>NUCLEOTIDE SEQUENCE [LARGE SCALE GENOMIC DNA]</scope>
    <source>
        <strain evidence="4 5">VP5</strain>
    </source>
</reference>
<feature type="region of interest" description="Disordered" evidence="1">
    <location>
        <begin position="562"/>
        <end position="581"/>
    </location>
</feature>
<feature type="transmembrane region" description="Helical" evidence="2">
    <location>
        <begin position="319"/>
        <end position="337"/>
    </location>
</feature>
<dbReference type="Gene3D" id="3.30.70.270">
    <property type="match status" value="1"/>
</dbReference>
<accession>A0A059FT15</accession>
<dbReference type="AlphaFoldDB" id="A0A059FT15"/>
<dbReference type="NCBIfam" id="TIGR00254">
    <property type="entry name" value="GGDEF"/>
    <property type="match status" value="1"/>
</dbReference>
<keyword evidence="2" id="KW-0812">Transmembrane</keyword>
<dbReference type="InterPro" id="IPR052155">
    <property type="entry name" value="Biofilm_reg_signaling"/>
</dbReference>
<organism evidence="4 5">
    <name type="scientific">Hyphomonas hirschiana VP5</name>
    <dbReference type="NCBI Taxonomy" id="1280951"/>
    <lineage>
        <taxon>Bacteria</taxon>
        <taxon>Pseudomonadati</taxon>
        <taxon>Pseudomonadota</taxon>
        <taxon>Alphaproteobacteria</taxon>
        <taxon>Hyphomonadales</taxon>
        <taxon>Hyphomonadaceae</taxon>
        <taxon>Hyphomonas</taxon>
    </lineage>
</organism>
<feature type="transmembrane region" description="Helical" evidence="2">
    <location>
        <begin position="227"/>
        <end position="250"/>
    </location>
</feature>
<dbReference type="Pfam" id="PF07696">
    <property type="entry name" value="7TMR-DISMED2"/>
    <property type="match status" value="1"/>
</dbReference>
<feature type="transmembrane region" description="Helical" evidence="2">
    <location>
        <begin position="262"/>
        <end position="281"/>
    </location>
</feature>
<dbReference type="InterPro" id="IPR043128">
    <property type="entry name" value="Rev_trsase/Diguanyl_cyclase"/>
</dbReference>
<dbReference type="InterPro" id="IPR011623">
    <property type="entry name" value="7TMR_DISM_rcpt_extracell_dom1"/>
</dbReference>
<dbReference type="CDD" id="cd01949">
    <property type="entry name" value="GGDEF"/>
    <property type="match status" value="1"/>
</dbReference>
<evidence type="ECO:0000313" key="4">
    <source>
        <dbReference type="EMBL" id="KCZ93636.1"/>
    </source>
</evidence>
<dbReference type="PANTHER" id="PTHR44757">
    <property type="entry name" value="DIGUANYLATE CYCLASE DGCP"/>
    <property type="match status" value="1"/>
</dbReference>
<evidence type="ECO:0000259" key="3">
    <source>
        <dbReference type="PROSITE" id="PS50887"/>
    </source>
</evidence>
<dbReference type="Gene3D" id="2.60.40.2380">
    <property type="match status" value="1"/>
</dbReference>
<evidence type="ECO:0000256" key="1">
    <source>
        <dbReference type="SAM" id="MobiDB-lite"/>
    </source>
</evidence>
<keyword evidence="5" id="KW-1185">Reference proteome</keyword>
<dbReference type="InterPro" id="IPR011622">
    <property type="entry name" value="7TMR_DISM_rcpt_extracell_dom2"/>
</dbReference>